<dbReference type="Proteomes" id="UP001497382">
    <property type="component" value="Unassembled WGS sequence"/>
</dbReference>
<keyword evidence="3" id="KW-1185">Reference proteome</keyword>
<accession>A0AAV1Z9Q5</accession>
<dbReference type="AlphaFoldDB" id="A0AAV1Z9Q5"/>
<feature type="region of interest" description="Disordered" evidence="1">
    <location>
        <begin position="1"/>
        <end position="22"/>
    </location>
</feature>
<name>A0AAV1Z9Q5_9ARAC</name>
<evidence type="ECO:0000313" key="2">
    <source>
        <dbReference type="EMBL" id="CAL1267037.1"/>
    </source>
</evidence>
<reference evidence="2 3" key="1">
    <citation type="submission" date="2024-04" db="EMBL/GenBank/DDBJ databases">
        <authorList>
            <person name="Rising A."/>
            <person name="Reimegard J."/>
            <person name="Sonavane S."/>
            <person name="Akerstrom W."/>
            <person name="Nylinder S."/>
            <person name="Hedman E."/>
            <person name="Kallberg Y."/>
        </authorList>
    </citation>
    <scope>NUCLEOTIDE SEQUENCE [LARGE SCALE GENOMIC DNA]</scope>
</reference>
<protein>
    <submittedName>
        <fullName evidence="2">Uncharacterized protein</fullName>
    </submittedName>
</protein>
<proteinExistence type="predicted"/>
<comment type="caution">
    <text evidence="2">The sequence shown here is derived from an EMBL/GenBank/DDBJ whole genome shotgun (WGS) entry which is preliminary data.</text>
</comment>
<organism evidence="2 3">
    <name type="scientific">Larinioides sclopetarius</name>
    <dbReference type="NCBI Taxonomy" id="280406"/>
    <lineage>
        <taxon>Eukaryota</taxon>
        <taxon>Metazoa</taxon>
        <taxon>Ecdysozoa</taxon>
        <taxon>Arthropoda</taxon>
        <taxon>Chelicerata</taxon>
        <taxon>Arachnida</taxon>
        <taxon>Araneae</taxon>
        <taxon>Araneomorphae</taxon>
        <taxon>Entelegynae</taxon>
        <taxon>Araneoidea</taxon>
        <taxon>Araneidae</taxon>
        <taxon>Larinioides</taxon>
    </lineage>
</organism>
<gene>
    <name evidence="2" type="ORF">LARSCL_LOCUS3421</name>
</gene>
<evidence type="ECO:0000313" key="3">
    <source>
        <dbReference type="Proteomes" id="UP001497382"/>
    </source>
</evidence>
<sequence length="144" mass="16893">MKEIRKKYPQPSEYDSCLSGSSNETININKKCGVPIHESESTSEAFDSEKEFLMSFITDQSSHSHKREFVNQIREEFVRRQFHEAKPPKIFSSEKILNELDRIFGLEKAKKFMNDIRQFSEPILKRIMHLCHGIPISDDPEFVQ</sequence>
<feature type="non-terminal residue" evidence="2">
    <location>
        <position position="144"/>
    </location>
</feature>
<dbReference type="EMBL" id="CAXIEN010000026">
    <property type="protein sequence ID" value="CAL1267037.1"/>
    <property type="molecule type" value="Genomic_DNA"/>
</dbReference>
<evidence type="ECO:0000256" key="1">
    <source>
        <dbReference type="SAM" id="MobiDB-lite"/>
    </source>
</evidence>